<dbReference type="InterPro" id="IPR016087">
    <property type="entry name" value="Chalcone_isomerase"/>
</dbReference>
<dbReference type="Proteomes" id="UP000305675">
    <property type="component" value="Unassembled WGS sequence"/>
</dbReference>
<gene>
    <name evidence="3" type="ORF">FCL42_05340</name>
</gene>
<feature type="chain" id="PRO_5020935146" description="Chalcone isomerase domain-containing protein" evidence="1">
    <location>
        <begin position="19"/>
        <end position="170"/>
    </location>
</feature>
<evidence type="ECO:0000256" key="1">
    <source>
        <dbReference type="SAM" id="SignalP"/>
    </source>
</evidence>
<comment type="caution">
    <text evidence="3">The sequence shown here is derived from an EMBL/GenBank/DDBJ whole genome shotgun (WGS) entry which is preliminary data.</text>
</comment>
<evidence type="ECO:0000313" key="3">
    <source>
        <dbReference type="EMBL" id="TKB56557.1"/>
    </source>
</evidence>
<protein>
    <recommendedName>
        <fullName evidence="2">Chalcone isomerase domain-containing protein</fullName>
    </recommendedName>
</protein>
<keyword evidence="4" id="KW-1185">Reference proteome</keyword>
<sequence length="170" mass="19433">MKLLPLLAMASITLSAHASNPASAYQPLWQSVGSGTLKVMFWRIYTARLYSDNGQFGRNEALKLSLTYHREIEGQQLWQATDEQWQRLGFASGAHSNWLNQYQHCFPDVNKGDTLSFIWQSDGSAEFHFNHRSLCQLPVDACNRDFLEIWLSSDSAYPEMTAQLINRSNQ</sequence>
<dbReference type="InterPro" id="IPR016088">
    <property type="entry name" value="Chalcone_isomerase_3-sand"/>
</dbReference>
<feature type="domain" description="Chalcone isomerase" evidence="2">
    <location>
        <begin position="33"/>
        <end position="160"/>
    </location>
</feature>
<organism evidence="3 4">
    <name type="scientific">Ferrimonas aestuarii</name>
    <dbReference type="NCBI Taxonomy" id="2569539"/>
    <lineage>
        <taxon>Bacteria</taxon>
        <taxon>Pseudomonadati</taxon>
        <taxon>Pseudomonadota</taxon>
        <taxon>Gammaproteobacteria</taxon>
        <taxon>Alteromonadales</taxon>
        <taxon>Ferrimonadaceae</taxon>
        <taxon>Ferrimonas</taxon>
    </lineage>
</organism>
<dbReference type="RefSeq" id="WP_136862361.1">
    <property type="nucleotide sequence ID" value="NZ_SWCJ01000003.1"/>
</dbReference>
<name>A0A4U1BSF8_9GAMM</name>
<reference evidence="3 4" key="1">
    <citation type="submission" date="2019-04" db="EMBL/GenBank/DDBJ databases">
        <authorList>
            <person name="Hwang J.C."/>
        </authorList>
    </citation>
    <scope>NUCLEOTIDE SEQUENCE [LARGE SCALE GENOMIC DNA]</scope>
    <source>
        <strain evidence="3 4">IMCC35002</strain>
    </source>
</reference>
<accession>A0A4U1BSF8</accession>
<dbReference type="Gene3D" id="3.50.70.10">
    <property type="match status" value="1"/>
</dbReference>
<feature type="signal peptide" evidence="1">
    <location>
        <begin position="1"/>
        <end position="18"/>
    </location>
</feature>
<proteinExistence type="predicted"/>
<dbReference type="Pfam" id="PF16036">
    <property type="entry name" value="Chalcone_3"/>
    <property type="match status" value="1"/>
</dbReference>
<evidence type="ECO:0000313" key="4">
    <source>
        <dbReference type="Proteomes" id="UP000305675"/>
    </source>
</evidence>
<keyword evidence="1" id="KW-0732">Signal</keyword>
<dbReference type="AlphaFoldDB" id="A0A4U1BSF8"/>
<dbReference type="EMBL" id="SWCJ01000003">
    <property type="protein sequence ID" value="TKB56557.1"/>
    <property type="molecule type" value="Genomic_DNA"/>
</dbReference>
<dbReference type="OrthoDB" id="8527419at2"/>
<evidence type="ECO:0000259" key="2">
    <source>
        <dbReference type="Pfam" id="PF16036"/>
    </source>
</evidence>